<dbReference type="AlphaFoldDB" id="A0AAV5M1M7"/>
<dbReference type="Proteomes" id="UP001054252">
    <property type="component" value="Unassembled WGS sequence"/>
</dbReference>
<organism evidence="2 3">
    <name type="scientific">Rubroshorea leprosula</name>
    <dbReference type="NCBI Taxonomy" id="152421"/>
    <lineage>
        <taxon>Eukaryota</taxon>
        <taxon>Viridiplantae</taxon>
        <taxon>Streptophyta</taxon>
        <taxon>Embryophyta</taxon>
        <taxon>Tracheophyta</taxon>
        <taxon>Spermatophyta</taxon>
        <taxon>Magnoliopsida</taxon>
        <taxon>eudicotyledons</taxon>
        <taxon>Gunneridae</taxon>
        <taxon>Pentapetalae</taxon>
        <taxon>rosids</taxon>
        <taxon>malvids</taxon>
        <taxon>Malvales</taxon>
        <taxon>Dipterocarpaceae</taxon>
        <taxon>Rubroshorea</taxon>
    </lineage>
</organism>
<gene>
    <name evidence="2" type="ORF">SLEP1_g50924</name>
</gene>
<dbReference type="EMBL" id="BPVZ01000171">
    <property type="protein sequence ID" value="GKV43660.1"/>
    <property type="molecule type" value="Genomic_DNA"/>
</dbReference>
<evidence type="ECO:0000256" key="1">
    <source>
        <dbReference type="SAM" id="MobiDB-lite"/>
    </source>
</evidence>
<comment type="caution">
    <text evidence="2">The sequence shown here is derived from an EMBL/GenBank/DDBJ whole genome shotgun (WGS) entry which is preliminary data.</text>
</comment>
<protein>
    <submittedName>
        <fullName evidence="2">Uncharacterized protein</fullName>
    </submittedName>
</protein>
<reference evidence="2 3" key="1">
    <citation type="journal article" date="2021" name="Commun. Biol.">
        <title>The genome of Shorea leprosula (Dipterocarpaceae) highlights the ecological relevance of drought in aseasonal tropical rainforests.</title>
        <authorList>
            <person name="Ng K.K.S."/>
            <person name="Kobayashi M.J."/>
            <person name="Fawcett J.A."/>
            <person name="Hatakeyama M."/>
            <person name="Paape T."/>
            <person name="Ng C.H."/>
            <person name="Ang C.C."/>
            <person name="Tnah L.H."/>
            <person name="Lee C.T."/>
            <person name="Nishiyama T."/>
            <person name="Sese J."/>
            <person name="O'Brien M.J."/>
            <person name="Copetti D."/>
            <person name="Mohd Noor M.I."/>
            <person name="Ong R.C."/>
            <person name="Putra M."/>
            <person name="Sireger I.Z."/>
            <person name="Indrioko S."/>
            <person name="Kosugi Y."/>
            <person name="Izuno A."/>
            <person name="Isagi Y."/>
            <person name="Lee S.L."/>
            <person name="Shimizu K.K."/>
        </authorList>
    </citation>
    <scope>NUCLEOTIDE SEQUENCE [LARGE SCALE GENOMIC DNA]</scope>
    <source>
        <strain evidence="2">214</strain>
    </source>
</reference>
<keyword evidence="3" id="KW-1185">Reference proteome</keyword>
<proteinExistence type="predicted"/>
<evidence type="ECO:0000313" key="3">
    <source>
        <dbReference type="Proteomes" id="UP001054252"/>
    </source>
</evidence>
<evidence type="ECO:0000313" key="2">
    <source>
        <dbReference type="EMBL" id="GKV43660.1"/>
    </source>
</evidence>
<accession>A0AAV5M1M7</accession>
<feature type="region of interest" description="Disordered" evidence="1">
    <location>
        <begin position="106"/>
        <end position="141"/>
    </location>
</feature>
<name>A0AAV5M1M7_9ROSI</name>
<sequence length="158" mass="17355">MASSKLKLFPSPFLPAAGERGSPIKRPMAVATKRALVPFQVKNEKVQKPQALETFNVSRRDIMQYAATEALVGAAFLFTEAAEARVEKLENKRKIMDKLEKLREKFGISKPKAEAPPSQKSPDEKSLPTFPLPPQEGRVAGRVGPLVEATAAIFKCHS</sequence>